<comment type="caution">
    <text evidence="2">The sequence shown here is derived from an EMBL/GenBank/DDBJ whole genome shotgun (WGS) entry which is preliminary data.</text>
</comment>
<gene>
    <name evidence="2" type="ORF">RSO01_69570</name>
</gene>
<accession>A0A512NLG9</accession>
<organism evidence="2 3">
    <name type="scientific">Reyranella soli</name>
    <dbReference type="NCBI Taxonomy" id="1230389"/>
    <lineage>
        <taxon>Bacteria</taxon>
        <taxon>Pseudomonadati</taxon>
        <taxon>Pseudomonadota</taxon>
        <taxon>Alphaproteobacteria</taxon>
        <taxon>Hyphomicrobiales</taxon>
        <taxon>Reyranellaceae</taxon>
        <taxon>Reyranella</taxon>
    </lineage>
</organism>
<dbReference type="EMBL" id="BKAJ01000140">
    <property type="protein sequence ID" value="GEP59791.1"/>
    <property type="molecule type" value="Genomic_DNA"/>
</dbReference>
<evidence type="ECO:0000313" key="3">
    <source>
        <dbReference type="Proteomes" id="UP000321058"/>
    </source>
</evidence>
<sequence>MSDVLSRAGPSWLTYQQVAERLGLRSASAAAARARRAKWPRRIKNDTLEAEVCVPAELLAAGPQKPRQRRPPDDAHKLLETVAATVAPLQALIETLSVELKVARGANDVLREQLAAAQAEAAELKGKSAANEAALEREAVDRRDLQQQVDLVRRERQAAQERVAQAQANLLDQQRRLLATEDLVTRLKHELNEMQRAKERRRWWQWR</sequence>
<keyword evidence="3" id="KW-1185">Reference proteome</keyword>
<evidence type="ECO:0000256" key="1">
    <source>
        <dbReference type="SAM" id="Coils"/>
    </source>
</evidence>
<dbReference type="OrthoDB" id="9212516at2"/>
<protein>
    <recommendedName>
        <fullName evidence="4">KfrA N-terminal DNA-binding domain-containing protein</fullName>
    </recommendedName>
</protein>
<dbReference type="RefSeq" id="WP_147155178.1">
    <property type="nucleotide sequence ID" value="NZ_BKAJ01000140.1"/>
</dbReference>
<dbReference type="AlphaFoldDB" id="A0A512NLG9"/>
<keyword evidence="1" id="KW-0175">Coiled coil</keyword>
<evidence type="ECO:0008006" key="4">
    <source>
        <dbReference type="Google" id="ProtNLM"/>
    </source>
</evidence>
<dbReference type="Proteomes" id="UP000321058">
    <property type="component" value="Unassembled WGS sequence"/>
</dbReference>
<evidence type="ECO:0000313" key="2">
    <source>
        <dbReference type="EMBL" id="GEP59791.1"/>
    </source>
</evidence>
<feature type="coiled-coil region" evidence="1">
    <location>
        <begin position="100"/>
        <end position="200"/>
    </location>
</feature>
<proteinExistence type="predicted"/>
<name>A0A512NLG9_9HYPH</name>
<reference evidence="2 3" key="1">
    <citation type="submission" date="2019-07" db="EMBL/GenBank/DDBJ databases">
        <title>Whole genome shotgun sequence of Reyranella soli NBRC 108950.</title>
        <authorList>
            <person name="Hosoyama A."/>
            <person name="Uohara A."/>
            <person name="Ohji S."/>
            <person name="Ichikawa N."/>
        </authorList>
    </citation>
    <scope>NUCLEOTIDE SEQUENCE [LARGE SCALE GENOMIC DNA]</scope>
    <source>
        <strain evidence="2 3">NBRC 108950</strain>
    </source>
</reference>